<dbReference type="InterPro" id="IPR016156">
    <property type="entry name" value="FAD/NAD-linked_Rdtase_dimer_sf"/>
</dbReference>
<dbReference type="InterPro" id="IPR041575">
    <property type="entry name" value="Rubredoxin_C"/>
</dbReference>
<dbReference type="SUPFAM" id="SSF51905">
    <property type="entry name" value="FAD/NAD(P)-binding domain"/>
    <property type="match status" value="1"/>
</dbReference>
<evidence type="ECO:0000259" key="4">
    <source>
        <dbReference type="Pfam" id="PF07992"/>
    </source>
</evidence>
<keyword evidence="7" id="KW-1185">Reference proteome</keyword>
<organism evidence="6 7">
    <name type="scientific">Desulfocucumis palustris</name>
    <dbReference type="NCBI Taxonomy" id="1898651"/>
    <lineage>
        <taxon>Bacteria</taxon>
        <taxon>Bacillati</taxon>
        <taxon>Bacillota</taxon>
        <taxon>Clostridia</taxon>
        <taxon>Eubacteriales</taxon>
        <taxon>Desulfocucumaceae</taxon>
        <taxon>Desulfocucumis</taxon>
    </lineage>
</organism>
<dbReference type="InterPro" id="IPR036188">
    <property type="entry name" value="FAD/NAD-bd_sf"/>
</dbReference>
<dbReference type="InterPro" id="IPR050260">
    <property type="entry name" value="FAD-bd_OxRdtase"/>
</dbReference>
<feature type="domain" description="NADH-rubredoxin oxidoreductase C-terminal" evidence="5">
    <location>
        <begin position="326"/>
        <end position="383"/>
    </location>
</feature>
<dbReference type="RefSeq" id="WP_104371954.1">
    <property type="nucleotide sequence ID" value="NZ_BFAV01000104.1"/>
</dbReference>
<dbReference type="Proteomes" id="UP000239549">
    <property type="component" value="Unassembled WGS sequence"/>
</dbReference>
<keyword evidence="2" id="KW-0285">Flavoprotein</keyword>
<evidence type="ECO:0000313" key="6">
    <source>
        <dbReference type="EMBL" id="GBF33584.1"/>
    </source>
</evidence>
<dbReference type="Gene3D" id="3.50.50.60">
    <property type="entry name" value="FAD/NAD(P)-binding domain"/>
    <property type="match status" value="2"/>
</dbReference>
<evidence type="ECO:0000313" key="7">
    <source>
        <dbReference type="Proteomes" id="UP000239549"/>
    </source>
</evidence>
<comment type="cofactor">
    <cofactor evidence="1">
        <name>FAD</name>
        <dbReference type="ChEBI" id="CHEBI:57692"/>
    </cofactor>
</comment>
<gene>
    <name evidence="6" type="ORF">DCCM_2690</name>
</gene>
<protein>
    <submittedName>
        <fullName evidence="6">FAD-dependent pyridine nucleotide-disulphide oxidoreductase</fullName>
    </submittedName>
</protein>
<accession>A0A2L2XC60</accession>
<dbReference type="OrthoDB" id="9807946at2"/>
<sequence>MKLLVVGGSAAGMSAVLQYHRLKPSDRITVICDEGSFYARCRIPEVLGGDVAAGEISYPAAMPADGRLEVIRGRAESIDPVNHSVLLQDGSLLYYDKLLVTAGSSPVKLGVRGEELKGVFTLRSLGDALSTAEAARSARSAVVCGGGLVGLKGALAMKKWVSDVTVLVGSPGLLSRQLDETGSAMLERELKRIGIKVVFNTLVERFLPSGDGGTLAGVLDKNGGEMEAGVAIVGKGVRPNIDLVSKAGGAAGAGIKVSNRLQTSLPDVYAAGDCIEVTDLLTGRPTPSGLWPLAVEQGRYAAYNMAGALRPYPRPITRMNSAQFGDLPIISAGLRDGEEVYDRLTGRGKAYRRLVFTGGRLVGTILLGDVEKAGIYTGLMRSRRPVKAALRQRLLEGSVCAHDIGLMI</sequence>
<evidence type="ECO:0000256" key="3">
    <source>
        <dbReference type="ARBA" id="ARBA00022827"/>
    </source>
</evidence>
<evidence type="ECO:0000256" key="2">
    <source>
        <dbReference type="ARBA" id="ARBA00022630"/>
    </source>
</evidence>
<dbReference type="Pfam" id="PF18267">
    <property type="entry name" value="Rubredoxin_C"/>
    <property type="match status" value="1"/>
</dbReference>
<dbReference type="PRINTS" id="PR00368">
    <property type="entry name" value="FADPNR"/>
</dbReference>
<dbReference type="PANTHER" id="PTHR43429:SF3">
    <property type="entry name" value="NITRITE REDUCTASE [NAD(P)H]"/>
    <property type="match status" value="1"/>
</dbReference>
<evidence type="ECO:0000256" key="1">
    <source>
        <dbReference type="ARBA" id="ARBA00001974"/>
    </source>
</evidence>
<keyword evidence="3" id="KW-0274">FAD</keyword>
<evidence type="ECO:0000259" key="5">
    <source>
        <dbReference type="Pfam" id="PF18267"/>
    </source>
</evidence>
<name>A0A2L2XC60_9FIRM</name>
<dbReference type="AlphaFoldDB" id="A0A2L2XC60"/>
<reference evidence="7" key="1">
    <citation type="submission" date="2018-02" db="EMBL/GenBank/DDBJ databases">
        <title>Genome sequence of Desulfocucumis palustris strain NAW-5.</title>
        <authorList>
            <person name="Watanabe M."/>
            <person name="Kojima H."/>
            <person name="Fukui M."/>
        </authorList>
    </citation>
    <scope>NUCLEOTIDE SEQUENCE [LARGE SCALE GENOMIC DNA]</scope>
    <source>
        <strain evidence="7">NAW-5</strain>
    </source>
</reference>
<dbReference type="Gene3D" id="3.30.390.30">
    <property type="match status" value="1"/>
</dbReference>
<dbReference type="EMBL" id="BFAV01000104">
    <property type="protein sequence ID" value="GBF33584.1"/>
    <property type="molecule type" value="Genomic_DNA"/>
</dbReference>
<dbReference type="Pfam" id="PF07992">
    <property type="entry name" value="Pyr_redox_2"/>
    <property type="match status" value="1"/>
</dbReference>
<dbReference type="GO" id="GO:0016491">
    <property type="term" value="F:oxidoreductase activity"/>
    <property type="evidence" value="ECO:0007669"/>
    <property type="project" value="InterPro"/>
</dbReference>
<dbReference type="PRINTS" id="PR00469">
    <property type="entry name" value="PNDRDTASEII"/>
</dbReference>
<dbReference type="PANTHER" id="PTHR43429">
    <property type="entry name" value="PYRIDINE NUCLEOTIDE-DISULFIDE OXIDOREDUCTASE DOMAIN-CONTAINING"/>
    <property type="match status" value="1"/>
</dbReference>
<feature type="domain" description="FAD/NAD(P)-binding" evidence="4">
    <location>
        <begin position="1"/>
        <end position="298"/>
    </location>
</feature>
<dbReference type="InterPro" id="IPR023753">
    <property type="entry name" value="FAD/NAD-binding_dom"/>
</dbReference>
<comment type="caution">
    <text evidence="6">The sequence shown here is derived from an EMBL/GenBank/DDBJ whole genome shotgun (WGS) entry which is preliminary data.</text>
</comment>
<proteinExistence type="predicted"/>